<proteinExistence type="inferred from homology"/>
<dbReference type="AlphaFoldDB" id="A0A125BE63"/>
<dbReference type="InterPro" id="IPR039426">
    <property type="entry name" value="TonB-dep_rcpt-like"/>
</dbReference>
<keyword evidence="2 8" id="KW-0813">Transport</keyword>
<feature type="signal peptide" evidence="10">
    <location>
        <begin position="1"/>
        <end position="24"/>
    </location>
</feature>
<dbReference type="EMBL" id="LRDC01000033">
    <property type="protein sequence ID" value="KVX00833.1"/>
    <property type="molecule type" value="Genomic_DNA"/>
</dbReference>
<evidence type="ECO:0000256" key="6">
    <source>
        <dbReference type="ARBA" id="ARBA00023136"/>
    </source>
</evidence>
<dbReference type="InterPro" id="IPR000531">
    <property type="entry name" value="Beta-barrel_TonB"/>
</dbReference>
<evidence type="ECO:0000256" key="1">
    <source>
        <dbReference type="ARBA" id="ARBA00004571"/>
    </source>
</evidence>
<evidence type="ECO:0000313" key="14">
    <source>
        <dbReference type="Proteomes" id="UP000055702"/>
    </source>
</evidence>
<evidence type="ECO:0000256" key="3">
    <source>
        <dbReference type="ARBA" id="ARBA00022452"/>
    </source>
</evidence>
<evidence type="ECO:0000256" key="10">
    <source>
        <dbReference type="SAM" id="SignalP"/>
    </source>
</evidence>
<dbReference type="PANTHER" id="PTHR40980:SF3">
    <property type="entry name" value="TONB-DEPENDENT RECEPTOR-LIKE BETA-BARREL DOMAIN-CONTAINING PROTEIN"/>
    <property type="match status" value="1"/>
</dbReference>
<dbReference type="InterPro" id="IPR012910">
    <property type="entry name" value="Plug_dom"/>
</dbReference>
<evidence type="ECO:0000256" key="2">
    <source>
        <dbReference type="ARBA" id="ARBA00022448"/>
    </source>
</evidence>
<dbReference type="CDD" id="cd01347">
    <property type="entry name" value="ligand_gated_channel"/>
    <property type="match status" value="1"/>
</dbReference>
<dbReference type="GO" id="GO:0009279">
    <property type="term" value="C:cell outer membrane"/>
    <property type="evidence" value="ECO:0007669"/>
    <property type="project" value="UniProtKB-SubCell"/>
</dbReference>
<dbReference type="RefSeq" id="WP_059746710.1">
    <property type="nucleotide sequence ID" value="NZ_JBOZPT010000001.1"/>
</dbReference>
<dbReference type="InterPro" id="IPR037066">
    <property type="entry name" value="Plug_dom_sf"/>
</dbReference>
<dbReference type="PANTHER" id="PTHR40980">
    <property type="entry name" value="PLUG DOMAIN-CONTAINING PROTEIN"/>
    <property type="match status" value="1"/>
</dbReference>
<reference evidence="13 14" key="1">
    <citation type="submission" date="2016-01" db="EMBL/GenBank/DDBJ databases">
        <title>Draft genome of the antarctic isolate Shewanella frigidimarina Ag06-30.</title>
        <authorList>
            <person name="Parmeciano Di Noto G."/>
            <person name="Vazquez S."/>
            <person name="Mac Cormack W."/>
            <person name="Iriarte A."/>
            <person name="Quiroga C."/>
        </authorList>
    </citation>
    <scope>NUCLEOTIDE SEQUENCE [LARGE SCALE GENOMIC DNA]</scope>
    <source>
        <strain evidence="13 14">Ag06-30</strain>
    </source>
</reference>
<evidence type="ECO:0000256" key="9">
    <source>
        <dbReference type="RuleBase" id="RU003357"/>
    </source>
</evidence>
<dbReference type="NCBIfam" id="TIGR01782">
    <property type="entry name" value="TonB-Xanth-Caul"/>
    <property type="match status" value="1"/>
</dbReference>
<keyword evidence="6 8" id="KW-0472">Membrane</keyword>
<evidence type="ECO:0000256" key="7">
    <source>
        <dbReference type="ARBA" id="ARBA00023237"/>
    </source>
</evidence>
<dbReference type="Pfam" id="PF00593">
    <property type="entry name" value="TonB_dep_Rec_b-barrel"/>
    <property type="match status" value="1"/>
</dbReference>
<dbReference type="InterPro" id="IPR010104">
    <property type="entry name" value="TonB_rcpt_bac"/>
</dbReference>
<dbReference type="InterPro" id="IPR036942">
    <property type="entry name" value="Beta-barrel_TonB_sf"/>
</dbReference>
<evidence type="ECO:0000256" key="4">
    <source>
        <dbReference type="ARBA" id="ARBA00022692"/>
    </source>
</evidence>
<keyword evidence="3 8" id="KW-1134">Transmembrane beta strand</keyword>
<gene>
    <name evidence="13" type="ORF">AWJ07_19585</name>
</gene>
<dbReference type="SUPFAM" id="SSF56935">
    <property type="entry name" value="Porins"/>
    <property type="match status" value="1"/>
</dbReference>
<evidence type="ECO:0000259" key="12">
    <source>
        <dbReference type="Pfam" id="PF07715"/>
    </source>
</evidence>
<feature type="domain" description="TonB-dependent receptor plug" evidence="12">
    <location>
        <begin position="58"/>
        <end position="161"/>
    </location>
</feature>
<keyword evidence="5 9" id="KW-0798">TonB box</keyword>
<evidence type="ECO:0000259" key="11">
    <source>
        <dbReference type="Pfam" id="PF00593"/>
    </source>
</evidence>
<name>A0A125BE63_SHEFR</name>
<keyword evidence="4 8" id="KW-0812">Transmembrane</keyword>
<comment type="subcellular location">
    <subcellularLocation>
        <location evidence="1 8">Cell outer membrane</location>
        <topology evidence="1 8">Multi-pass membrane protein</topology>
    </subcellularLocation>
</comment>
<comment type="caution">
    <text evidence="13">The sequence shown here is derived from an EMBL/GenBank/DDBJ whole genome shotgun (WGS) entry which is preliminary data.</text>
</comment>
<dbReference type="Gene3D" id="2.170.130.10">
    <property type="entry name" value="TonB-dependent receptor, plug domain"/>
    <property type="match status" value="1"/>
</dbReference>
<accession>A0A125BE63</accession>
<dbReference type="Proteomes" id="UP000055702">
    <property type="component" value="Unassembled WGS sequence"/>
</dbReference>
<organism evidence="13">
    <name type="scientific">Shewanella frigidimarina</name>
    <dbReference type="NCBI Taxonomy" id="56812"/>
    <lineage>
        <taxon>Bacteria</taxon>
        <taxon>Pseudomonadati</taxon>
        <taxon>Pseudomonadota</taxon>
        <taxon>Gammaproteobacteria</taxon>
        <taxon>Alteromonadales</taxon>
        <taxon>Shewanellaceae</taxon>
        <taxon>Shewanella</taxon>
    </lineage>
</organism>
<protein>
    <submittedName>
        <fullName evidence="13">Ligand-gated channel protein</fullName>
    </submittedName>
</protein>
<dbReference type="PROSITE" id="PS52016">
    <property type="entry name" value="TONB_DEPENDENT_REC_3"/>
    <property type="match status" value="1"/>
</dbReference>
<feature type="chain" id="PRO_5007177199" evidence="10">
    <location>
        <begin position="25"/>
        <end position="906"/>
    </location>
</feature>
<evidence type="ECO:0000313" key="13">
    <source>
        <dbReference type="EMBL" id="KVX00833.1"/>
    </source>
</evidence>
<evidence type="ECO:0000256" key="5">
    <source>
        <dbReference type="ARBA" id="ARBA00023077"/>
    </source>
</evidence>
<keyword evidence="10" id="KW-0732">Signal</keyword>
<feature type="domain" description="TonB-dependent receptor-like beta-barrel" evidence="11">
    <location>
        <begin position="395"/>
        <end position="872"/>
    </location>
</feature>
<comment type="similarity">
    <text evidence="8 9">Belongs to the TonB-dependent receptor family.</text>
</comment>
<evidence type="ECO:0000256" key="8">
    <source>
        <dbReference type="PROSITE-ProRule" id="PRU01360"/>
    </source>
</evidence>
<dbReference type="Gene3D" id="2.40.170.20">
    <property type="entry name" value="TonB-dependent receptor, beta-barrel domain"/>
    <property type="match status" value="1"/>
</dbReference>
<sequence>MLLFKPSLLTLALVAAGASMSAYAADDVNTTETAEENIEVIQVTGIRRSLQESQSLKMSSSSIVEAISAEDIGKLPDVSIAESLARLPGVSAQRLDGRANVISIRGLGPDFTTATLNGREQASVNDNRGVEFDQYPSELLNRVVVYKTPDASVMAQAIGGTVDMQTISPLTHGEQTIAMSLRGEMNDLGSLNSGSSDTGYRGSISYIDQFADDTIGIALGYARMMSPNQEERWQAWGYPENDAGDSVLGGAKPFVRSSELERDGILAVFEYAPNEKFTSVVDIYYTKFTDDQRLRGIEIPAAWGTNGGVTSTTTEDGLVTQGTINGAEVVIRNDVNKRDAESLSIGWNNKFIINDNWNIEADIALSKAERTDIGMESYTGTGRGTGVGAVDDLGFNYNGNGGYNFTHDLNYADPNVIKLGDPLGWGSPLGANTQDGFINKPEIDDELKSFRLSAEYVFDSGAVRSVEFGVNRTNRDKSKLDKGYYLTLAGYDGSDDYLETVPEQYLLSPTSLDFFGMGDVLSYDSLAFYNDGGYTETDVADVDLSRATNSWAVSEEVSTFYVKTNLESELFGFPLTGNVGIQAVHTDQSSDGTVATVENGEVTLTPRTAGDSYLEWLPSMNLGFEVADGQMLRFAAARTLTRARMDKMNANVNFSYNQNPNDGVNWSGGAGNPELRPWLARQYDISYENYFSDQGYFSVAVFYKDLENYVYDQQTNFDFSTILPQNPGDNPIGNVSQPQNGNGGYVQGIEASLSIDFGLFADSLTGFGTILSGSYNDSEVKETSDSDPTTLPGLSEKTFNATVYYENSGFEARISSRYRSDFLGEVTKISLQRENVNIKAETVVDAQIGYDFTESGIDALYGLSVQFQINNLTNEPFTSYTGDDQRLVRDYQNYGRNFMLGANYKF</sequence>
<keyword evidence="7 8" id="KW-0998">Cell outer membrane</keyword>
<dbReference type="Pfam" id="PF07715">
    <property type="entry name" value="Plug"/>
    <property type="match status" value="1"/>
</dbReference>